<dbReference type="PATRIC" id="fig|1184387.3.peg.1465"/>
<keyword evidence="1" id="KW-0812">Transmembrane</keyword>
<feature type="transmembrane region" description="Helical" evidence="1">
    <location>
        <begin position="41"/>
        <end position="60"/>
    </location>
</feature>
<name>A0A117M290_9BACT</name>
<dbReference type="AlphaFoldDB" id="A0A117M290"/>
<sequence>MKKTDYRHLWLNLLNLFFVTTVPFTTALLGDYGEFEFAELLFHLNIPILEIIALVQWHYLMKNTGLIRNEILESLDMHYYRKIYVSAYSSRFLKSRFSF</sequence>
<gene>
    <name evidence="2" type="ORF">XD94_1046</name>
</gene>
<comment type="caution">
    <text evidence="2">The sequence shown here is derived from an EMBL/GenBank/DDBJ whole genome shotgun (WGS) entry which is preliminary data.</text>
</comment>
<evidence type="ECO:0000256" key="1">
    <source>
        <dbReference type="SAM" id="Phobius"/>
    </source>
</evidence>
<evidence type="ECO:0000313" key="2">
    <source>
        <dbReference type="EMBL" id="KUK80319.1"/>
    </source>
</evidence>
<feature type="transmembrane region" description="Helical" evidence="1">
    <location>
        <begin position="9"/>
        <end position="29"/>
    </location>
</feature>
<dbReference type="EMBL" id="LGGP01000173">
    <property type="protein sequence ID" value="KUK80319.1"/>
    <property type="molecule type" value="Genomic_DNA"/>
</dbReference>
<keyword evidence="1" id="KW-0472">Membrane</keyword>
<keyword evidence="1" id="KW-1133">Transmembrane helix</keyword>
<evidence type="ECO:0000313" key="3">
    <source>
        <dbReference type="Proteomes" id="UP000054092"/>
    </source>
</evidence>
<proteinExistence type="predicted"/>
<dbReference type="Proteomes" id="UP000054092">
    <property type="component" value="Unassembled WGS sequence"/>
</dbReference>
<reference evidence="3" key="1">
    <citation type="journal article" date="2015" name="MBio">
        <title>Genome-Resolved Metagenomic Analysis Reveals Roles for Candidate Phyla and Other Microbial Community Members in Biogeochemical Transformations in Oil Reservoirs.</title>
        <authorList>
            <person name="Hu P."/>
            <person name="Tom L."/>
            <person name="Singh A."/>
            <person name="Thomas B.C."/>
            <person name="Baker B.J."/>
            <person name="Piceno Y.M."/>
            <person name="Andersen G.L."/>
            <person name="Banfield J.F."/>
        </authorList>
    </citation>
    <scope>NUCLEOTIDE SEQUENCE [LARGE SCALE GENOMIC DNA]</scope>
</reference>
<organism evidence="2 3">
    <name type="scientific">Mesotoga prima</name>
    <dbReference type="NCBI Taxonomy" id="1184387"/>
    <lineage>
        <taxon>Bacteria</taxon>
        <taxon>Thermotogati</taxon>
        <taxon>Thermotogota</taxon>
        <taxon>Thermotogae</taxon>
        <taxon>Kosmotogales</taxon>
        <taxon>Kosmotogaceae</taxon>
        <taxon>Mesotoga</taxon>
    </lineage>
</organism>
<protein>
    <submittedName>
        <fullName evidence="2">Uncharacterized protein</fullName>
    </submittedName>
</protein>
<accession>A0A117M290</accession>